<dbReference type="Proteomes" id="UP001160301">
    <property type="component" value="Unassembled WGS sequence"/>
</dbReference>
<evidence type="ECO:0008006" key="4">
    <source>
        <dbReference type="Google" id="ProtNLM"/>
    </source>
</evidence>
<sequence>MIRRRSSGTLLVTAALVVLPACRRDESAAPADAGTDASPAATTSAAANPAPSPPDLAPAPEGPSDHSLPATEPRRSDVKRIEDDPRLSLHRDAVLSHFGEHVGLPLSLQVETLPGDRQALLIQDSSQPDKPLVLVVAADGTRAWTKEMPLAGVVPGVREMTVVRGPEASVGVAFCDAAGGLAALRAWTSEGGIFADYEVVEIPHCEAISALYWPGHGHVVVAAGEGEARASRIDERGMRAWGRSGLTLPWKPDPGAAVGILVDTEDTFVLVGAGTAEGPLSRREEAVFAMRYDERGKELWPAPIAVGRPSGKTPKRPTARVVAPGKMEVEMTEGAARRRLELSSEGTVIVLPERR</sequence>
<feature type="compositionally biased region" description="Basic and acidic residues" evidence="1">
    <location>
        <begin position="72"/>
        <end position="84"/>
    </location>
</feature>
<evidence type="ECO:0000256" key="1">
    <source>
        <dbReference type="SAM" id="MobiDB-lite"/>
    </source>
</evidence>
<feature type="compositionally biased region" description="Pro residues" evidence="1">
    <location>
        <begin position="50"/>
        <end position="61"/>
    </location>
</feature>
<feature type="region of interest" description="Disordered" evidence="1">
    <location>
        <begin position="26"/>
        <end position="84"/>
    </location>
</feature>
<organism evidence="2 3">
    <name type="scientific">Polyangium sorediatum</name>
    <dbReference type="NCBI Taxonomy" id="889274"/>
    <lineage>
        <taxon>Bacteria</taxon>
        <taxon>Pseudomonadati</taxon>
        <taxon>Myxococcota</taxon>
        <taxon>Polyangia</taxon>
        <taxon>Polyangiales</taxon>
        <taxon>Polyangiaceae</taxon>
        <taxon>Polyangium</taxon>
    </lineage>
</organism>
<reference evidence="2 3" key="1">
    <citation type="submission" date="2023-04" db="EMBL/GenBank/DDBJ databases">
        <title>The genome sequence of Polyangium sorediatum DSM14670.</title>
        <authorList>
            <person name="Zhang X."/>
        </authorList>
    </citation>
    <scope>NUCLEOTIDE SEQUENCE [LARGE SCALE GENOMIC DNA]</scope>
    <source>
        <strain evidence="2 3">DSM 14670</strain>
    </source>
</reference>
<feature type="compositionally biased region" description="Low complexity" evidence="1">
    <location>
        <begin position="28"/>
        <end position="49"/>
    </location>
</feature>
<dbReference type="EMBL" id="JARZHI010000124">
    <property type="protein sequence ID" value="MDI1437407.1"/>
    <property type="molecule type" value="Genomic_DNA"/>
</dbReference>
<evidence type="ECO:0000313" key="3">
    <source>
        <dbReference type="Proteomes" id="UP001160301"/>
    </source>
</evidence>
<name>A0ABT6P9X0_9BACT</name>
<comment type="caution">
    <text evidence="2">The sequence shown here is derived from an EMBL/GenBank/DDBJ whole genome shotgun (WGS) entry which is preliminary data.</text>
</comment>
<gene>
    <name evidence="2" type="ORF">QHF89_48310</name>
</gene>
<proteinExistence type="predicted"/>
<dbReference type="RefSeq" id="WP_136972909.1">
    <property type="nucleotide sequence ID" value="NZ_JARZHI010000124.1"/>
</dbReference>
<keyword evidence="3" id="KW-1185">Reference proteome</keyword>
<protein>
    <recommendedName>
        <fullName evidence="4">Lipoprotein</fullName>
    </recommendedName>
</protein>
<accession>A0ABT6P9X0</accession>
<evidence type="ECO:0000313" key="2">
    <source>
        <dbReference type="EMBL" id="MDI1437407.1"/>
    </source>
</evidence>